<comment type="caution">
    <text evidence="13">The sequence shown here is derived from an EMBL/GenBank/DDBJ whole genome shotgun (WGS) entry which is preliminary data.</text>
</comment>
<feature type="domain" description="Porin" evidence="12">
    <location>
        <begin position="10"/>
        <end position="339"/>
    </location>
</feature>
<accession>A0A242MNK0</accession>
<evidence type="ECO:0000256" key="10">
    <source>
        <dbReference type="ARBA" id="ARBA00023237"/>
    </source>
</evidence>
<dbReference type="PANTHER" id="PTHR34501">
    <property type="entry name" value="PROTEIN YDDL-RELATED"/>
    <property type="match status" value="1"/>
</dbReference>
<dbReference type="GO" id="GO:0006811">
    <property type="term" value="P:monoatomic ion transport"/>
    <property type="evidence" value="ECO:0007669"/>
    <property type="project" value="UniProtKB-KW"/>
</dbReference>
<dbReference type="CDD" id="cd00342">
    <property type="entry name" value="gram_neg_porins"/>
    <property type="match status" value="1"/>
</dbReference>
<proteinExistence type="predicted"/>
<evidence type="ECO:0000256" key="11">
    <source>
        <dbReference type="SAM" id="SignalP"/>
    </source>
</evidence>
<name>A0A242MNK0_CABSO</name>
<dbReference type="EMBL" id="NBTZ01000085">
    <property type="protein sequence ID" value="OTP72771.1"/>
    <property type="molecule type" value="Genomic_DNA"/>
</dbReference>
<evidence type="ECO:0000256" key="7">
    <source>
        <dbReference type="ARBA" id="ARBA00023065"/>
    </source>
</evidence>
<protein>
    <submittedName>
        <fullName evidence="13">Outer membrane protein (Porin)</fullName>
    </submittedName>
</protein>
<dbReference type="Proteomes" id="UP000195221">
    <property type="component" value="Unassembled WGS sequence"/>
</dbReference>
<keyword evidence="9" id="KW-0472">Membrane</keyword>
<organism evidence="13 14">
    <name type="scientific">Caballeronia sordidicola</name>
    <name type="common">Burkholderia sordidicola</name>
    <dbReference type="NCBI Taxonomy" id="196367"/>
    <lineage>
        <taxon>Bacteria</taxon>
        <taxon>Pseudomonadati</taxon>
        <taxon>Pseudomonadota</taxon>
        <taxon>Betaproteobacteria</taxon>
        <taxon>Burkholderiales</taxon>
        <taxon>Burkholderiaceae</taxon>
        <taxon>Caballeronia</taxon>
    </lineage>
</organism>
<comment type="subunit">
    <text evidence="2">Homotrimer.</text>
</comment>
<reference evidence="13 14" key="1">
    <citation type="submission" date="2017-03" db="EMBL/GenBank/DDBJ databases">
        <title>Genome analysis of strain PAMC 26577.</title>
        <authorList>
            <person name="Oh H.-M."/>
            <person name="Yang J.-A."/>
        </authorList>
    </citation>
    <scope>NUCLEOTIDE SEQUENCE [LARGE SCALE GENOMIC DNA]</scope>
    <source>
        <strain evidence="13 14">PAMC 26577</strain>
    </source>
</reference>
<dbReference type="PRINTS" id="PR00184">
    <property type="entry name" value="NEISSPPORIN"/>
</dbReference>
<evidence type="ECO:0000256" key="8">
    <source>
        <dbReference type="ARBA" id="ARBA00023114"/>
    </source>
</evidence>
<comment type="subcellular location">
    <subcellularLocation>
        <location evidence="1">Cell outer membrane</location>
        <topology evidence="1">Multi-pass membrane protein</topology>
    </subcellularLocation>
</comment>
<dbReference type="InterPro" id="IPR023614">
    <property type="entry name" value="Porin_dom_sf"/>
</dbReference>
<dbReference type="InterPro" id="IPR002299">
    <property type="entry name" value="Porin_Neis"/>
</dbReference>
<keyword evidence="10" id="KW-0998">Cell outer membrane</keyword>
<sequence length="369" mass="38659">MKKLSVTVVAGIGCAMAPSVFAQSSVTLYGIVDVGISYASNVGGHAQAQEQSGIFNGNRFGFKGLEDLGGGLSAVFQLEDGFSANNGTFGQGTTSTTGAMATAAVTRLFGRQAWVGIKSPWATVMLGRQYDFMYDLAPIAASNYATSYMHRPGTANALLGNNGSTTDFDRIGGARVDNSVKLSSASLGGFSLGGIYGFGGQAGAFSNGSTQGAGVKYAQGNLQVAAAWTNLKEADASSSYRVYGGGARYHIGPVRLAAVYTNAEWTARGDRVDTVEFGAQYLITPAFSLAAAYYYSKPNNEAKNVILKGTRNQVGAVADYAFSKTTDVYLACDYQRAKHGYAAQIYSLSPTDAATNHQSVIAVGVQHYF</sequence>
<evidence type="ECO:0000313" key="14">
    <source>
        <dbReference type="Proteomes" id="UP000195221"/>
    </source>
</evidence>
<evidence type="ECO:0000256" key="3">
    <source>
        <dbReference type="ARBA" id="ARBA00022448"/>
    </source>
</evidence>
<dbReference type="AlphaFoldDB" id="A0A242MNK0"/>
<evidence type="ECO:0000256" key="6">
    <source>
        <dbReference type="ARBA" id="ARBA00022729"/>
    </source>
</evidence>
<keyword evidence="6 11" id="KW-0732">Signal</keyword>
<dbReference type="RefSeq" id="WP_082771692.1">
    <property type="nucleotide sequence ID" value="NZ_NBTZ01000085.1"/>
</dbReference>
<dbReference type="Gene3D" id="2.40.160.10">
    <property type="entry name" value="Porin"/>
    <property type="match status" value="1"/>
</dbReference>
<dbReference type="GO" id="GO:0009279">
    <property type="term" value="C:cell outer membrane"/>
    <property type="evidence" value="ECO:0007669"/>
    <property type="project" value="UniProtKB-SubCell"/>
</dbReference>
<evidence type="ECO:0000256" key="2">
    <source>
        <dbReference type="ARBA" id="ARBA00011233"/>
    </source>
</evidence>
<keyword evidence="4" id="KW-1134">Transmembrane beta strand</keyword>
<keyword evidence="7" id="KW-0406">Ion transport</keyword>
<evidence type="ECO:0000256" key="5">
    <source>
        <dbReference type="ARBA" id="ARBA00022692"/>
    </source>
</evidence>
<keyword evidence="3" id="KW-0813">Transport</keyword>
<dbReference type="SUPFAM" id="SSF56935">
    <property type="entry name" value="Porins"/>
    <property type="match status" value="1"/>
</dbReference>
<dbReference type="Pfam" id="PF13609">
    <property type="entry name" value="Porin_4"/>
    <property type="match status" value="1"/>
</dbReference>
<feature type="signal peptide" evidence="11">
    <location>
        <begin position="1"/>
        <end position="22"/>
    </location>
</feature>
<feature type="chain" id="PRO_5013167839" evidence="11">
    <location>
        <begin position="23"/>
        <end position="369"/>
    </location>
</feature>
<evidence type="ECO:0000256" key="4">
    <source>
        <dbReference type="ARBA" id="ARBA00022452"/>
    </source>
</evidence>
<dbReference type="InterPro" id="IPR050298">
    <property type="entry name" value="Gram-neg_bact_OMP"/>
</dbReference>
<keyword evidence="5" id="KW-0812">Transmembrane</keyword>
<dbReference type="PANTHER" id="PTHR34501:SF9">
    <property type="entry name" value="MAJOR OUTER MEMBRANE PROTEIN P.IA"/>
    <property type="match status" value="1"/>
</dbReference>
<keyword evidence="8" id="KW-0626">Porin</keyword>
<evidence type="ECO:0000259" key="12">
    <source>
        <dbReference type="Pfam" id="PF13609"/>
    </source>
</evidence>
<gene>
    <name evidence="13" type="ORF">PAMC26577_19955</name>
</gene>
<evidence type="ECO:0000256" key="1">
    <source>
        <dbReference type="ARBA" id="ARBA00004571"/>
    </source>
</evidence>
<evidence type="ECO:0000256" key="9">
    <source>
        <dbReference type="ARBA" id="ARBA00023136"/>
    </source>
</evidence>
<dbReference type="GO" id="GO:0015288">
    <property type="term" value="F:porin activity"/>
    <property type="evidence" value="ECO:0007669"/>
    <property type="project" value="UniProtKB-KW"/>
</dbReference>
<dbReference type="GO" id="GO:0046930">
    <property type="term" value="C:pore complex"/>
    <property type="evidence" value="ECO:0007669"/>
    <property type="project" value="UniProtKB-KW"/>
</dbReference>
<dbReference type="InterPro" id="IPR033900">
    <property type="entry name" value="Gram_neg_porin_domain"/>
</dbReference>
<evidence type="ECO:0000313" key="13">
    <source>
        <dbReference type="EMBL" id="OTP72771.1"/>
    </source>
</evidence>